<dbReference type="AlphaFoldDB" id="A0AAN8EBJ2"/>
<evidence type="ECO:0000313" key="2">
    <source>
        <dbReference type="EMBL" id="KAK5951494.1"/>
    </source>
</evidence>
<sequence>MTNNPSGNAGGLTMADLLRLRRLERMENVLKEEFPTQYEQVMKRVDEASPPAVHPIKAGVRKVLDKVRKRKSRQGLTTRNQHSTADNDVMMEGSGEGKHAEHNQATTAQDDTIDFTHEQSSTRYDITSFTPAEVEQVMSTEGPGSNRDILEQFEADQAELARHRARFGYKDSGQKRRR</sequence>
<comment type="caution">
    <text evidence="2">The sequence shown here is derived from an EMBL/GenBank/DDBJ whole genome shotgun (WGS) entry which is preliminary data.</text>
</comment>
<keyword evidence="3" id="KW-1185">Reference proteome</keyword>
<accession>A0AAN8EBJ2</accession>
<evidence type="ECO:0000313" key="3">
    <source>
        <dbReference type="Proteomes" id="UP001316803"/>
    </source>
</evidence>
<evidence type="ECO:0000256" key="1">
    <source>
        <dbReference type="SAM" id="MobiDB-lite"/>
    </source>
</evidence>
<organism evidence="2 3">
    <name type="scientific">Knufia fluminis</name>
    <dbReference type="NCBI Taxonomy" id="191047"/>
    <lineage>
        <taxon>Eukaryota</taxon>
        <taxon>Fungi</taxon>
        <taxon>Dikarya</taxon>
        <taxon>Ascomycota</taxon>
        <taxon>Pezizomycotina</taxon>
        <taxon>Eurotiomycetes</taxon>
        <taxon>Chaetothyriomycetidae</taxon>
        <taxon>Chaetothyriales</taxon>
        <taxon>Trichomeriaceae</taxon>
        <taxon>Knufia</taxon>
    </lineage>
</organism>
<protein>
    <submittedName>
        <fullName evidence="2">Uncharacterized protein</fullName>
    </submittedName>
</protein>
<dbReference type="EMBL" id="JAKLMC020000020">
    <property type="protein sequence ID" value="KAK5951494.1"/>
    <property type="molecule type" value="Genomic_DNA"/>
</dbReference>
<dbReference type="Proteomes" id="UP001316803">
    <property type="component" value="Unassembled WGS sequence"/>
</dbReference>
<feature type="region of interest" description="Disordered" evidence="1">
    <location>
        <begin position="66"/>
        <end position="109"/>
    </location>
</feature>
<name>A0AAN8EBJ2_9EURO</name>
<gene>
    <name evidence="2" type="ORF">OHC33_007550</name>
</gene>
<feature type="compositionally biased region" description="Polar residues" evidence="1">
    <location>
        <begin position="74"/>
        <end position="86"/>
    </location>
</feature>
<proteinExistence type="predicted"/>
<reference evidence="2 3" key="1">
    <citation type="submission" date="2022-12" db="EMBL/GenBank/DDBJ databases">
        <title>Genomic features and morphological characterization of a novel Knufia sp. strain isolated from spacecraft assembly facility.</title>
        <authorList>
            <person name="Teixeira M."/>
            <person name="Chander A.M."/>
            <person name="Stajich J.E."/>
            <person name="Venkateswaran K."/>
        </authorList>
    </citation>
    <scope>NUCLEOTIDE SEQUENCE [LARGE SCALE GENOMIC DNA]</scope>
    <source>
        <strain evidence="2 3">FJI-L2-BK-P2</strain>
    </source>
</reference>